<name>A0A8S1VRF7_PAROT</name>
<organism evidence="3 4">
    <name type="scientific">Paramecium octaurelia</name>
    <dbReference type="NCBI Taxonomy" id="43137"/>
    <lineage>
        <taxon>Eukaryota</taxon>
        <taxon>Sar</taxon>
        <taxon>Alveolata</taxon>
        <taxon>Ciliophora</taxon>
        <taxon>Intramacronucleata</taxon>
        <taxon>Oligohymenophorea</taxon>
        <taxon>Peniculida</taxon>
        <taxon>Parameciidae</taxon>
        <taxon>Paramecium</taxon>
    </lineage>
</organism>
<gene>
    <name evidence="3" type="ORF">POCTA_138.1.T0710216</name>
</gene>
<dbReference type="OrthoDB" id="304788at2759"/>
<feature type="compositionally biased region" description="Low complexity" evidence="2">
    <location>
        <begin position="448"/>
        <end position="466"/>
    </location>
</feature>
<feature type="region of interest" description="Disordered" evidence="2">
    <location>
        <begin position="1"/>
        <end position="20"/>
    </location>
</feature>
<feature type="coiled-coil region" evidence="1">
    <location>
        <begin position="393"/>
        <end position="434"/>
    </location>
</feature>
<proteinExistence type="predicted"/>
<sequence>MEEMMNKQKENGGEGQRKTRAFNSQSWIEEMRRLKEKRLERKRYYIKRISLIINRLVAAQKMKQRPRQIDASKPVLTVSSLEAFNNAEGQEADIKNTEQIITPDQLIKEKQITYICLITKRGGQENGIHLSQIPKQFEEPQLKSQLPTRCREDYVVYKEPVYPDATTYELTDEDIHFLQTINEKLQTPITIEDFELYLALLDAKSGKDVEIDFSDFLKLKPTLPRSINQQTITLQEQLYTYFKKQRQHFSRSLTRFLMHPYYEDSNPHLAFRPRTQPMDRTMKLRRGNAQNTRGVNEMENLGQKIVLLKKDLLIVSNIIDQSIQREKAMEIERRLSFCKFIKEFFESSKKEKDNNAEIRLWPKDCFVRECLDKCSINIVERADEMFDNISKEILQWRDLNEQQKKEKQRKEDQILRFEKQIEDLIIEKLKFEEKPPVIAPPVIPQPIQPQQQQQQQQQQQPQIPVIPQEPPDEKMESVARFLATLYLEARKYQLTFDQVLSDSFPIYKIQNPQQQVNSKSIFPFSLMQIEGNDIVYKVRKDSCLERKTTAYWESYQDQQLTSTLYYQHQYFKEKVNDIMEMADMDQMVYAQGVDDDKLDEEEKLFKKKVKSGSTRLTGSNGAQLK</sequence>
<comment type="caution">
    <text evidence="3">The sequence shown here is derived from an EMBL/GenBank/DDBJ whole genome shotgun (WGS) entry which is preliminary data.</text>
</comment>
<dbReference type="EMBL" id="CAJJDP010000070">
    <property type="protein sequence ID" value="CAD8178705.1"/>
    <property type="molecule type" value="Genomic_DNA"/>
</dbReference>
<reference evidence="3" key="1">
    <citation type="submission" date="2021-01" db="EMBL/GenBank/DDBJ databases">
        <authorList>
            <consortium name="Genoscope - CEA"/>
            <person name="William W."/>
        </authorList>
    </citation>
    <scope>NUCLEOTIDE SEQUENCE</scope>
</reference>
<evidence type="ECO:0000256" key="2">
    <source>
        <dbReference type="SAM" id="MobiDB-lite"/>
    </source>
</evidence>
<dbReference type="Proteomes" id="UP000683925">
    <property type="component" value="Unassembled WGS sequence"/>
</dbReference>
<keyword evidence="1" id="KW-0175">Coiled coil</keyword>
<accession>A0A8S1VRF7</accession>
<dbReference type="AlphaFoldDB" id="A0A8S1VRF7"/>
<evidence type="ECO:0000313" key="3">
    <source>
        <dbReference type="EMBL" id="CAD8178705.1"/>
    </source>
</evidence>
<feature type="region of interest" description="Disordered" evidence="2">
    <location>
        <begin position="440"/>
        <end position="471"/>
    </location>
</feature>
<evidence type="ECO:0000256" key="1">
    <source>
        <dbReference type="SAM" id="Coils"/>
    </source>
</evidence>
<evidence type="ECO:0000313" key="4">
    <source>
        <dbReference type="Proteomes" id="UP000683925"/>
    </source>
</evidence>
<keyword evidence="4" id="KW-1185">Reference proteome</keyword>
<protein>
    <submittedName>
        <fullName evidence="3">Uncharacterized protein</fullName>
    </submittedName>
</protein>
<dbReference type="OMA" id="YTYFKKQ"/>
<feature type="compositionally biased region" description="Basic and acidic residues" evidence="2">
    <location>
        <begin position="1"/>
        <end position="17"/>
    </location>
</feature>